<feature type="compositionally biased region" description="Acidic residues" evidence="6">
    <location>
        <begin position="148"/>
        <end position="164"/>
    </location>
</feature>
<dbReference type="GO" id="GO:0008270">
    <property type="term" value="F:zinc ion binding"/>
    <property type="evidence" value="ECO:0007669"/>
    <property type="project" value="UniProtKB-KW"/>
</dbReference>
<dbReference type="EMBL" id="CAIJEO010000007">
    <property type="protein sequence ID" value="CAD0096822.1"/>
    <property type="molecule type" value="Genomic_DNA"/>
</dbReference>
<evidence type="ECO:0000256" key="2">
    <source>
        <dbReference type="ARBA" id="ARBA00009730"/>
    </source>
</evidence>
<dbReference type="Gene3D" id="2.20.25.190">
    <property type="match status" value="2"/>
</dbReference>
<evidence type="ECO:0000256" key="6">
    <source>
        <dbReference type="SAM" id="MobiDB-lite"/>
    </source>
</evidence>
<dbReference type="OrthoDB" id="445983at2759"/>
<dbReference type="GO" id="GO:0008023">
    <property type="term" value="C:transcription elongation factor complex"/>
    <property type="evidence" value="ECO:0007669"/>
    <property type="project" value="TreeGrafter"/>
</dbReference>
<dbReference type="GO" id="GO:0006368">
    <property type="term" value="P:transcription elongation by RNA polymerase II"/>
    <property type="evidence" value="ECO:0007669"/>
    <property type="project" value="TreeGrafter"/>
</dbReference>
<feature type="region of interest" description="Disordered" evidence="6">
    <location>
        <begin position="1"/>
        <end position="20"/>
    </location>
</feature>
<dbReference type="Proteomes" id="UP000714618">
    <property type="component" value="Unassembled WGS sequence"/>
</dbReference>
<gene>
    <name evidence="7" type="ORF">AWRI4233_LOCUS5919</name>
</gene>
<keyword evidence="3 5" id="KW-0862">Zinc</keyword>
<keyword evidence="5" id="KW-0805">Transcription regulation</keyword>
<feature type="compositionally biased region" description="Basic and acidic residues" evidence="6">
    <location>
        <begin position="8"/>
        <end position="18"/>
    </location>
</feature>
<dbReference type="InterPro" id="IPR038567">
    <property type="entry name" value="T_Elf1_sf"/>
</dbReference>
<name>A0A9N8K2V0_9PEZI</name>
<dbReference type="GO" id="GO:0000993">
    <property type="term" value="F:RNA polymerase II complex binding"/>
    <property type="evidence" value="ECO:0007669"/>
    <property type="project" value="TreeGrafter"/>
</dbReference>
<proteinExistence type="inferred from homology"/>
<comment type="function">
    <text evidence="5">Transcription elongation factor implicated in the maintenance of proper chromatin structure in actively transcribed regions.</text>
</comment>
<evidence type="ECO:0000256" key="5">
    <source>
        <dbReference type="RuleBase" id="RU364033"/>
    </source>
</evidence>
<keyword evidence="4 5" id="KW-0539">Nucleus</keyword>
<keyword evidence="8" id="KW-1185">Reference proteome</keyword>
<keyword evidence="5" id="KW-0479">Metal-binding</keyword>
<evidence type="ECO:0000313" key="8">
    <source>
        <dbReference type="Proteomes" id="UP000714618"/>
    </source>
</evidence>
<feature type="region of interest" description="Disordered" evidence="6">
    <location>
        <begin position="113"/>
        <end position="164"/>
    </location>
</feature>
<evidence type="ECO:0000313" key="7">
    <source>
        <dbReference type="EMBL" id="CAD0096822.1"/>
    </source>
</evidence>
<evidence type="ECO:0000256" key="3">
    <source>
        <dbReference type="ARBA" id="ARBA00022833"/>
    </source>
</evidence>
<comment type="subcellular location">
    <subcellularLocation>
        <location evidence="1 5">Nucleus</location>
    </subcellularLocation>
</comment>
<protein>
    <recommendedName>
        <fullName evidence="5">Transcription elongation factor 1 homolog</fullName>
    </recommendedName>
</protein>
<dbReference type="PANTHER" id="PTHR20934:SF0">
    <property type="entry name" value="TRANSCRIPTION ELONGATION FACTOR 1 HOMOLOG"/>
    <property type="match status" value="1"/>
</dbReference>
<accession>A0A9N8K2V0</accession>
<comment type="caution">
    <text evidence="7">The sequence shown here is derived from an EMBL/GenBank/DDBJ whole genome shotgun (WGS) entry which is preliminary data.</text>
</comment>
<dbReference type="InterPro" id="IPR007808">
    <property type="entry name" value="Elf1"/>
</dbReference>
<organism evidence="7 8">
    <name type="scientific">Aureobasidium mustum</name>
    <dbReference type="NCBI Taxonomy" id="2773714"/>
    <lineage>
        <taxon>Eukaryota</taxon>
        <taxon>Fungi</taxon>
        <taxon>Dikarya</taxon>
        <taxon>Ascomycota</taxon>
        <taxon>Pezizomycotina</taxon>
        <taxon>Dothideomycetes</taxon>
        <taxon>Dothideomycetidae</taxon>
        <taxon>Dothideales</taxon>
        <taxon>Saccotheciaceae</taxon>
        <taxon>Aureobasidium</taxon>
    </lineage>
</organism>
<keyword evidence="5" id="KW-0863">Zinc-finger</keyword>
<evidence type="ECO:0000256" key="1">
    <source>
        <dbReference type="ARBA" id="ARBA00004123"/>
    </source>
</evidence>
<evidence type="ECO:0000256" key="4">
    <source>
        <dbReference type="ARBA" id="ARBA00023242"/>
    </source>
</evidence>
<dbReference type="SUPFAM" id="SSF57783">
    <property type="entry name" value="Zinc beta-ribbon"/>
    <property type="match status" value="1"/>
</dbReference>
<dbReference type="PANTHER" id="PTHR20934">
    <property type="entry name" value="TRANSCRIPTION ELONGATION FACTOR 1 HOMOLOG"/>
    <property type="match status" value="1"/>
</dbReference>
<reference evidence="7" key="1">
    <citation type="submission" date="2020-06" db="EMBL/GenBank/DDBJ databases">
        <authorList>
            <person name="Onetto C."/>
        </authorList>
    </citation>
    <scope>NUCLEOTIDE SEQUENCE</scope>
</reference>
<dbReference type="Pfam" id="PF05129">
    <property type="entry name" value="Zn_ribbon_Elf1"/>
    <property type="match status" value="1"/>
</dbReference>
<dbReference type="AlphaFoldDB" id="A0A9N8K2V0"/>
<keyword evidence="5" id="KW-0804">Transcription</keyword>
<feature type="compositionally biased region" description="Low complexity" evidence="6">
    <location>
        <begin position="129"/>
        <end position="147"/>
    </location>
</feature>
<sequence length="164" mass="17886">MKRYTYLDGKRKSASKPEAKKKREALSTTFQCLFCNHENSVSVKIDKKASTGELTCKVCGQTFQTVTNCTFTGTKKRIATCRNFNNTYPADLSAPIDVYSDWVDACDAVAKQAGDSTSQPRRDTYSGTASQSRSQAQGAAANTAADDGFIDDDELDAEADYADE</sequence>
<comment type="similarity">
    <text evidence="2 5">Belongs to the ELOF1 family.</text>
</comment>